<keyword evidence="2" id="KW-0472">Membrane</keyword>
<evidence type="ECO:0000256" key="2">
    <source>
        <dbReference type="SAM" id="Phobius"/>
    </source>
</evidence>
<feature type="region of interest" description="Disordered" evidence="1">
    <location>
        <begin position="1"/>
        <end position="23"/>
    </location>
</feature>
<protein>
    <recommendedName>
        <fullName evidence="5">Transmembrane protein</fullName>
    </recommendedName>
</protein>
<dbReference type="Proteomes" id="UP000326729">
    <property type="component" value="Unassembled WGS sequence"/>
</dbReference>
<accession>A0A5E6Q8U0</accession>
<evidence type="ECO:0000256" key="1">
    <source>
        <dbReference type="SAM" id="MobiDB-lite"/>
    </source>
</evidence>
<dbReference type="RefSeq" id="WP_150715026.1">
    <property type="nucleotide sequence ID" value="NZ_CABVGY010000004.1"/>
</dbReference>
<proteinExistence type="predicted"/>
<feature type="transmembrane region" description="Helical" evidence="2">
    <location>
        <begin position="78"/>
        <end position="102"/>
    </location>
</feature>
<organism evidence="3 4">
    <name type="scientific">Pseudomonas fluorescens</name>
    <dbReference type="NCBI Taxonomy" id="294"/>
    <lineage>
        <taxon>Bacteria</taxon>
        <taxon>Pseudomonadati</taxon>
        <taxon>Pseudomonadota</taxon>
        <taxon>Gammaproteobacteria</taxon>
        <taxon>Pseudomonadales</taxon>
        <taxon>Pseudomonadaceae</taxon>
        <taxon>Pseudomonas</taxon>
    </lineage>
</organism>
<evidence type="ECO:0008006" key="5">
    <source>
        <dbReference type="Google" id="ProtNLM"/>
    </source>
</evidence>
<evidence type="ECO:0000313" key="4">
    <source>
        <dbReference type="Proteomes" id="UP000326729"/>
    </source>
</evidence>
<keyword evidence="2" id="KW-0812">Transmembrane</keyword>
<feature type="transmembrane region" description="Helical" evidence="2">
    <location>
        <begin position="122"/>
        <end position="139"/>
    </location>
</feature>
<name>A0A5E6Q8U0_PSEFL</name>
<reference evidence="3 4" key="1">
    <citation type="submission" date="2019-09" db="EMBL/GenBank/DDBJ databases">
        <authorList>
            <person name="Chandra G."/>
            <person name="Truman W A."/>
        </authorList>
    </citation>
    <scope>NUCLEOTIDE SEQUENCE [LARGE SCALE GENOMIC DNA]</scope>
    <source>
        <strain evidence="3">PS659</strain>
    </source>
</reference>
<evidence type="ECO:0000313" key="3">
    <source>
        <dbReference type="EMBL" id="VVM52656.1"/>
    </source>
</evidence>
<dbReference type="EMBL" id="CABVGY010000004">
    <property type="protein sequence ID" value="VVM52656.1"/>
    <property type="molecule type" value="Genomic_DNA"/>
</dbReference>
<sequence length="385" mass="43587">MSKSLESHPNDPAATTLHRAGDVEPFPSGYTTYLAPLPLPTEATPYSPHVSDLNDTYLDFGGGKPQVFTWQVTLGGPFTCAVLMLLGIPLIVGLMAAASGFGSAEVVELSEGLFLIAREPTIWMYLYGLGVGLAVWLYAHNQYTEVIPTRFNRQRREVCFMPTGAHAPLFVPWESLSAWVVQSQGATQYGVTRQYGMGMGFHHQGELVSVEFMCGGMQLAIAHWEAVRAYMEYEVHDLKSIQDPMDLQGPDDPPHEGLHTFRNARARLHRRVREKEVGWIHAFFWYLYHVMTFWTLPNRLVEWEVKRIARVGRKKLPEAMQAWSESIPEDQWAKPSDELIRLGKQVKALKQRRPLRAITDIFAEVYRGENKAAGGHQRKPARSRK</sequence>
<dbReference type="AlphaFoldDB" id="A0A5E6Q8U0"/>
<keyword evidence="2" id="KW-1133">Transmembrane helix</keyword>
<feature type="transmembrane region" description="Helical" evidence="2">
    <location>
        <begin position="277"/>
        <end position="296"/>
    </location>
</feature>
<dbReference type="OrthoDB" id="6352119at2"/>
<gene>
    <name evidence="3" type="ORF">PS659_00894</name>
</gene>